<dbReference type="EC" id="3.4.16.6" evidence="14"/>
<evidence type="ECO:0000256" key="20">
    <source>
        <dbReference type="SAM" id="SignalP"/>
    </source>
</evidence>
<evidence type="ECO:0000256" key="18">
    <source>
        <dbReference type="SAM" id="MobiDB-lite"/>
    </source>
</evidence>
<comment type="caution">
    <text evidence="21">The sequence shown here is derived from an EMBL/GenBank/DDBJ whole genome shotgun (WGS) entry which is preliminary data.</text>
</comment>
<evidence type="ECO:0000256" key="1">
    <source>
        <dbReference type="ARBA" id="ARBA00001003"/>
    </source>
</evidence>
<comment type="similarity">
    <text evidence="3">Belongs to the peptidase S10 family.</text>
</comment>
<evidence type="ECO:0000256" key="11">
    <source>
        <dbReference type="ARBA" id="ARBA00023034"/>
    </source>
</evidence>
<keyword evidence="6 19" id="KW-0812">Transmembrane</keyword>
<evidence type="ECO:0000313" key="22">
    <source>
        <dbReference type="Proteomes" id="UP000886523"/>
    </source>
</evidence>
<dbReference type="Gene3D" id="3.40.50.1820">
    <property type="entry name" value="alpha/beta hydrolase"/>
    <property type="match status" value="1"/>
</dbReference>
<comment type="subcellular location">
    <subcellularLocation>
        <location evidence="2">Golgi apparatus</location>
        <location evidence="2">trans-Golgi network membrane</location>
        <topology evidence="2">Single-pass type I membrane protein</topology>
    </subcellularLocation>
</comment>
<evidence type="ECO:0000256" key="16">
    <source>
        <dbReference type="ARBA" id="ARBA00040628"/>
    </source>
</evidence>
<evidence type="ECO:0000256" key="5">
    <source>
        <dbReference type="ARBA" id="ARBA00022670"/>
    </source>
</evidence>
<evidence type="ECO:0000256" key="7">
    <source>
        <dbReference type="ARBA" id="ARBA00022703"/>
    </source>
</evidence>
<dbReference type="Pfam" id="PF00450">
    <property type="entry name" value="Peptidase_S10"/>
    <property type="match status" value="1"/>
</dbReference>
<name>A0A9P6DSL2_9AGAM</name>
<evidence type="ECO:0000256" key="14">
    <source>
        <dbReference type="ARBA" id="ARBA00038895"/>
    </source>
</evidence>
<feature type="compositionally biased region" description="Acidic residues" evidence="18">
    <location>
        <begin position="591"/>
        <end position="601"/>
    </location>
</feature>
<dbReference type="Proteomes" id="UP000886523">
    <property type="component" value="Unassembled WGS sequence"/>
</dbReference>
<evidence type="ECO:0000256" key="19">
    <source>
        <dbReference type="SAM" id="Phobius"/>
    </source>
</evidence>
<dbReference type="GO" id="GO:0004185">
    <property type="term" value="F:serine-type carboxypeptidase activity"/>
    <property type="evidence" value="ECO:0007669"/>
    <property type="project" value="UniProtKB-EC"/>
</dbReference>
<keyword evidence="22" id="KW-1185">Reference proteome</keyword>
<feature type="compositionally biased region" description="Basic and acidic residues" evidence="18">
    <location>
        <begin position="565"/>
        <end position="587"/>
    </location>
</feature>
<evidence type="ECO:0000313" key="21">
    <source>
        <dbReference type="EMBL" id="KAF9509603.1"/>
    </source>
</evidence>
<dbReference type="GO" id="GO:0006915">
    <property type="term" value="P:apoptotic process"/>
    <property type="evidence" value="ECO:0007669"/>
    <property type="project" value="UniProtKB-KW"/>
</dbReference>
<keyword evidence="5" id="KW-0645">Protease</keyword>
<feature type="region of interest" description="Disordered" evidence="18">
    <location>
        <begin position="470"/>
        <end position="489"/>
    </location>
</feature>
<accession>A0A9P6DSL2</accession>
<feature type="compositionally biased region" description="Basic and acidic residues" evidence="18">
    <location>
        <begin position="476"/>
        <end position="488"/>
    </location>
</feature>
<dbReference type="InterPro" id="IPR029058">
    <property type="entry name" value="AB_hydrolase_fold"/>
</dbReference>
<dbReference type="EMBL" id="MU129032">
    <property type="protein sequence ID" value="KAF9509603.1"/>
    <property type="molecule type" value="Genomic_DNA"/>
</dbReference>
<keyword evidence="7" id="KW-0053">Apoptosis</keyword>
<evidence type="ECO:0000256" key="12">
    <source>
        <dbReference type="ARBA" id="ARBA00023136"/>
    </source>
</evidence>
<evidence type="ECO:0000256" key="17">
    <source>
        <dbReference type="ARBA" id="ARBA00042717"/>
    </source>
</evidence>
<gene>
    <name evidence="21" type="ORF">BS47DRAFT_1365160</name>
</gene>
<evidence type="ECO:0000256" key="2">
    <source>
        <dbReference type="ARBA" id="ARBA00004393"/>
    </source>
</evidence>
<feature type="chain" id="PRO_5040393346" description="Pheromone-processing carboxypeptidase KEX1" evidence="20">
    <location>
        <begin position="18"/>
        <end position="601"/>
    </location>
</feature>
<dbReference type="PANTHER" id="PTHR11802">
    <property type="entry name" value="SERINE PROTEASE FAMILY S10 SERINE CARBOXYPEPTIDASE"/>
    <property type="match status" value="1"/>
</dbReference>
<evidence type="ECO:0000256" key="4">
    <source>
        <dbReference type="ARBA" id="ARBA00022645"/>
    </source>
</evidence>
<protein>
    <recommendedName>
        <fullName evidence="16">Pheromone-processing carboxypeptidase KEX1</fullName>
        <ecNumber evidence="14">3.4.16.6</ecNumber>
    </recommendedName>
    <alternativeName>
        <fullName evidence="17">Carboxypeptidase D</fullName>
    </alternativeName>
    <alternativeName>
        <fullName evidence="15">Pheromone-processing carboxypeptidase kex1</fullName>
    </alternativeName>
</protein>
<evidence type="ECO:0000256" key="8">
    <source>
        <dbReference type="ARBA" id="ARBA00022729"/>
    </source>
</evidence>
<proteinExistence type="inferred from homology"/>
<dbReference type="PANTHER" id="PTHR11802:SF190">
    <property type="entry name" value="PHEROMONE-PROCESSING CARBOXYPEPTIDASE KEX1"/>
    <property type="match status" value="1"/>
</dbReference>
<evidence type="ECO:0000256" key="3">
    <source>
        <dbReference type="ARBA" id="ARBA00009431"/>
    </source>
</evidence>
<sequence>MWTPLLASGLSAFLVSASQPINRQRPATSPSAASFYVPSIPGLTGDPTNPLHIYAGNILSDASAKPEPSTDVNAHIYFVLTKARRTADRERLIIWFNGGPGCSSFDGLMMEIGPWRMDGKDSLKQVSGGWEEYANVLYRYSYTSTNKYLHELDEVAGNVVEFLKNWYDVFPEFKEMDTYLAGESFAGQYIPYIADAILGTTQIGTPLKGIAIGNGWIDPISQYPAYIEFAVQEKLLKTGTKEYDKATSTLDKCIAVLNTTEPTPHLGPCESVMGATVQHLQQTVNGKEICLNVYDIRLVDDFPACGMNWPPDLTYVTPYLGRDDVKTVLHATEHAEAWTEMPSHYFICNHVGTERLIEALEWNGDKGFGVSDVCLLCFRVELMEGFRYRMKPNTKAAPWKFNGTDAGEWTSERNMTYVKIYGASHMVGFDVPHVAHDMMLRFMDVDFTSILTGSAMLPSSVGDNVKPDLTKVPASGEKDAAEGAKETAPDETPLEALYNLGSAIVVLLLIALVMGLFFYIRKRWRSGKSKGGVALARDEEEAIPLSQNVGGENDGRYSPIGGRARKLDKGKAKAKDSGSPELRREPIFDVGDSDDEEDKRR</sequence>
<dbReference type="PRINTS" id="PR00724">
    <property type="entry name" value="CRBOXYPTASEC"/>
</dbReference>
<dbReference type="AlphaFoldDB" id="A0A9P6DSL2"/>
<dbReference type="GO" id="GO:0005802">
    <property type="term" value="C:trans-Golgi network"/>
    <property type="evidence" value="ECO:0007669"/>
    <property type="project" value="TreeGrafter"/>
</dbReference>
<keyword evidence="4" id="KW-0121">Carboxypeptidase</keyword>
<dbReference type="InterPro" id="IPR001563">
    <property type="entry name" value="Peptidase_S10"/>
</dbReference>
<keyword evidence="13" id="KW-0325">Glycoprotein</keyword>
<organism evidence="21 22">
    <name type="scientific">Hydnum rufescens UP504</name>
    <dbReference type="NCBI Taxonomy" id="1448309"/>
    <lineage>
        <taxon>Eukaryota</taxon>
        <taxon>Fungi</taxon>
        <taxon>Dikarya</taxon>
        <taxon>Basidiomycota</taxon>
        <taxon>Agaricomycotina</taxon>
        <taxon>Agaricomycetes</taxon>
        <taxon>Cantharellales</taxon>
        <taxon>Hydnaceae</taxon>
        <taxon>Hydnum</taxon>
    </lineage>
</organism>
<feature type="signal peptide" evidence="20">
    <location>
        <begin position="1"/>
        <end position="17"/>
    </location>
</feature>
<dbReference type="GO" id="GO:0006508">
    <property type="term" value="P:proteolysis"/>
    <property type="evidence" value="ECO:0007669"/>
    <property type="project" value="UniProtKB-KW"/>
</dbReference>
<reference evidence="21" key="1">
    <citation type="journal article" date="2020" name="Nat. Commun.">
        <title>Large-scale genome sequencing of mycorrhizal fungi provides insights into the early evolution of symbiotic traits.</title>
        <authorList>
            <person name="Miyauchi S."/>
            <person name="Kiss E."/>
            <person name="Kuo A."/>
            <person name="Drula E."/>
            <person name="Kohler A."/>
            <person name="Sanchez-Garcia M."/>
            <person name="Morin E."/>
            <person name="Andreopoulos B."/>
            <person name="Barry K.W."/>
            <person name="Bonito G."/>
            <person name="Buee M."/>
            <person name="Carver A."/>
            <person name="Chen C."/>
            <person name="Cichocki N."/>
            <person name="Clum A."/>
            <person name="Culley D."/>
            <person name="Crous P.W."/>
            <person name="Fauchery L."/>
            <person name="Girlanda M."/>
            <person name="Hayes R.D."/>
            <person name="Keri Z."/>
            <person name="LaButti K."/>
            <person name="Lipzen A."/>
            <person name="Lombard V."/>
            <person name="Magnuson J."/>
            <person name="Maillard F."/>
            <person name="Murat C."/>
            <person name="Nolan M."/>
            <person name="Ohm R.A."/>
            <person name="Pangilinan J."/>
            <person name="Pereira M.F."/>
            <person name="Perotto S."/>
            <person name="Peter M."/>
            <person name="Pfister S."/>
            <person name="Riley R."/>
            <person name="Sitrit Y."/>
            <person name="Stielow J.B."/>
            <person name="Szollosi G."/>
            <person name="Zifcakova L."/>
            <person name="Stursova M."/>
            <person name="Spatafora J.W."/>
            <person name="Tedersoo L."/>
            <person name="Vaario L.M."/>
            <person name="Yamada A."/>
            <person name="Yan M."/>
            <person name="Wang P."/>
            <person name="Xu J."/>
            <person name="Bruns T."/>
            <person name="Baldrian P."/>
            <person name="Vilgalys R."/>
            <person name="Dunand C."/>
            <person name="Henrissat B."/>
            <person name="Grigoriev I.V."/>
            <person name="Hibbett D."/>
            <person name="Nagy L.G."/>
            <person name="Martin F.M."/>
        </authorList>
    </citation>
    <scope>NUCLEOTIDE SEQUENCE</scope>
    <source>
        <strain evidence="21">UP504</strain>
    </source>
</reference>
<keyword evidence="10 19" id="KW-1133">Transmembrane helix</keyword>
<feature type="region of interest" description="Disordered" evidence="18">
    <location>
        <begin position="545"/>
        <end position="601"/>
    </location>
</feature>
<evidence type="ECO:0000256" key="13">
    <source>
        <dbReference type="ARBA" id="ARBA00023180"/>
    </source>
</evidence>
<feature type="transmembrane region" description="Helical" evidence="19">
    <location>
        <begin position="496"/>
        <end position="520"/>
    </location>
</feature>
<keyword evidence="9" id="KW-0378">Hydrolase</keyword>
<evidence type="ECO:0000256" key="6">
    <source>
        <dbReference type="ARBA" id="ARBA00022692"/>
    </source>
</evidence>
<keyword evidence="11" id="KW-0333">Golgi apparatus</keyword>
<comment type="catalytic activity">
    <reaction evidence="1">
        <text>Preferential release of a C-terminal arginine or lysine residue.</text>
        <dbReference type="EC" id="3.4.16.6"/>
    </reaction>
</comment>
<dbReference type="SUPFAM" id="SSF53474">
    <property type="entry name" value="alpha/beta-Hydrolases"/>
    <property type="match status" value="1"/>
</dbReference>
<keyword evidence="12 19" id="KW-0472">Membrane</keyword>
<evidence type="ECO:0000256" key="15">
    <source>
        <dbReference type="ARBA" id="ARBA00040403"/>
    </source>
</evidence>
<keyword evidence="8 20" id="KW-0732">Signal</keyword>
<evidence type="ECO:0000256" key="9">
    <source>
        <dbReference type="ARBA" id="ARBA00022801"/>
    </source>
</evidence>
<evidence type="ECO:0000256" key="10">
    <source>
        <dbReference type="ARBA" id="ARBA00022989"/>
    </source>
</evidence>
<dbReference type="OrthoDB" id="443318at2759"/>